<comment type="caution">
    <text evidence="1">The sequence shown here is derived from an EMBL/GenBank/DDBJ whole genome shotgun (WGS) entry which is preliminary data.</text>
</comment>
<reference evidence="1 2" key="1">
    <citation type="submission" date="2022-12" db="EMBL/GenBank/DDBJ databases">
        <authorList>
            <person name="Muema E."/>
        </authorList>
    </citation>
    <scope>NUCLEOTIDE SEQUENCE [LARGE SCALE GENOMIC DNA]</scope>
    <source>
        <strain evidence="2">1326</strain>
    </source>
</reference>
<evidence type="ECO:0000313" key="2">
    <source>
        <dbReference type="Proteomes" id="UP001387293"/>
    </source>
</evidence>
<proteinExistence type="predicted"/>
<dbReference type="Proteomes" id="UP001387293">
    <property type="component" value="Unassembled WGS sequence"/>
</dbReference>
<accession>A0ABU8KQL1</accession>
<dbReference type="RefSeq" id="WP_337104853.1">
    <property type="nucleotide sequence ID" value="NZ_JAPYKS010000001.1"/>
</dbReference>
<name>A0ABU8KQL1_9HYPH</name>
<gene>
    <name evidence="1" type="ORF">O7A60_02490</name>
</gene>
<sequence>MARDIRTCYISAPEGAQIQVIRRELSRRHIAISSISIESTDLATQVRSAVSNVDLVIGVLTTARKSSWVLFELGIAWAERKPVLLIAPPKIDFIPSSLQRFVVLRANPRNSEAIGFALDQLLAASLEEKPSPPPRRDMTQLQGSDAYLAIQAVDAALHSMSGQVFEELVATTLRKAGVELLSEFATGASRRADLAIWSDALQPIMGNPILVETKLNLRSSTDLKLAAHALAEQVGMSGTRWGLLLFGNGPSQATIASTKLPSNVIVIDVKALFGSLRHSSFAEIVKDLRNQKVHGIAP</sequence>
<evidence type="ECO:0008006" key="3">
    <source>
        <dbReference type="Google" id="ProtNLM"/>
    </source>
</evidence>
<dbReference type="EMBL" id="JAPYKS010000001">
    <property type="protein sequence ID" value="MEI9407647.1"/>
    <property type="molecule type" value="Genomic_DNA"/>
</dbReference>
<protein>
    <recommendedName>
        <fullName evidence="3">TIR domain-containing protein</fullName>
    </recommendedName>
</protein>
<keyword evidence="2" id="KW-1185">Reference proteome</keyword>
<evidence type="ECO:0000313" key="1">
    <source>
        <dbReference type="EMBL" id="MEI9407647.1"/>
    </source>
</evidence>
<organism evidence="1 2">
    <name type="scientific">Mesorhizobium salmacidum</name>
    <dbReference type="NCBI Taxonomy" id="3015171"/>
    <lineage>
        <taxon>Bacteria</taxon>
        <taxon>Pseudomonadati</taxon>
        <taxon>Pseudomonadota</taxon>
        <taxon>Alphaproteobacteria</taxon>
        <taxon>Hyphomicrobiales</taxon>
        <taxon>Phyllobacteriaceae</taxon>
        <taxon>Mesorhizobium</taxon>
    </lineage>
</organism>